<dbReference type="Gene3D" id="1.25.40.10">
    <property type="entry name" value="Tetratricopeptide repeat domain"/>
    <property type="match status" value="2"/>
</dbReference>
<feature type="non-terminal residue" evidence="1">
    <location>
        <position position="568"/>
    </location>
</feature>
<proteinExistence type="predicted"/>
<evidence type="ECO:0000313" key="2">
    <source>
        <dbReference type="Proteomes" id="UP000308705"/>
    </source>
</evidence>
<dbReference type="OrthoDB" id="9761935at2"/>
<dbReference type="InterPro" id="IPR011990">
    <property type="entry name" value="TPR-like_helical_dom_sf"/>
</dbReference>
<gene>
    <name evidence="1" type="ORF">FDA94_38710</name>
</gene>
<dbReference type="InterPro" id="IPR019734">
    <property type="entry name" value="TPR_rpt"/>
</dbReference>
<keyword evidence="2" id="KW-1185">Reference proteome</keyword>
<dbReference type="AlphaFoldDB" id="A0A4U3LL94"/>
<reference evidence="1 2" key="1">
    <citation type="submission" date="2019-04" db="EMBL/GenBank/DDBJ databases">
        <title>Herbidospora sp. NEAU-GS14.nov., a novel actinomycete isolated from soil.</title>
        <authorList>
            <person name="Han L."/>
        </authorList>
    </citation>
    <scope>NUCLEOTIDE SEQUENCE [LARGE SCALE GENOMIC DNA]</scope>
    <source>
        <strain evidence="1 2">NEAU-GS14</strain>
    </source>
</reference>
<dbReference type="EMBL" id="SZQA01000093">
    <property type="protein sequence ID" value="TKK75899.1"/>
    <property type="molecule type" value="Genomic_DNA"/>
</dbReference>
<organism evidence="1 2">
    <name type="scientific">Herbidospora galbida</name>
    <dbReference type="NCBI Taxonomy" id="2575442"/>
    <lineage>
        <taxon>Bacteria</taxon>
        <taxon>Bacillati</taxon>
        <taxon>Actinomycetota</taxon>
        <taxon>Actinomycetes</taxon>
        <taxon>Streptosporangiales</taxon>
        <taxon>Streptosporangiaceae</taxon>
        <taxon>Herbidospora</taxon>
    </lineage>
</organism>
<accession>A0A4U3LL94</accession>
<evidence type="ECO:0000313" key="1">
    <source>
        <dbReference type="EMBL" id="TKK75899.1"/>
    </source>
</evidence>
<comment type="caution">
    <text evidence="1">The sequence shown here is derived from an EMBL/GenBank/DDBJ whole genome shotgun (WGS) entry which is preliminary data.</text>
</comment>
<name>A0A4U3LL94_9ACTN</name>
<sequence>MFARPTDALTGAGALLDSRPTPHDASIAYQVMGIWERDFGQLATALHHLRRARDLAVRSGSADREADVLATLGAALVHAGRTRQGLVTMERAVARGEGVTAARVLFRRAYVRWVVGDHEGSLADCRRALPVLRKEGDVIWTARTLTLRATVHLAVGAADRAAADFAAAEELWAGTDQDHDKAKAVENRGLVASRAGDAPAALRHLDEAARLYESLGTPAVMLAIQRCEVLLSAGLTREALDEASAALTVNGQATRAAELRLVAARAAIAAGDPALAAEHATVAVRVFARQHRAWWHAHARLVLLQARYATGDHTVRDAPALATRLAELRSPEAVLARLLAGRIALARDDLAAARVHLTSAAEARRRGPAHVRADGWTALALLAAATGDRRLMLNACRRGLDVLDEHRMTMGAAELRVRATVQGAELATLAQRAARSARDLLRWSDRWRATALAVPPIRPPADPELARDLTAFREVGSRAEAARAAGSPQPALDREQRRLERRIRAHTLRLRGHFDGDRLDVAALLTALGDEWLVAIVPVDGRLHAVVCGDGRVRRFSAGPAADAALEA</sequence>
<protein>
    <submittedName>
        <fullName evidence="1">CHAT domain-containing protein</fullName>
    </submittedName>
</protein>
<dbReference type="SUPFAM" id="SSF48452">
    <property type="entry name" value="TPR-like"/>
    <property type="match status" value="3"/>
</dbReference>
<dbReference type="Proteomes" id="UP000308705">
    <property type="component" value="Unassembled WGS sequence"/>
</dbReference>
<dbReference type="SMART" id="SM00028">
    <property type="entry name" value="TPR"/>
    <property type="match status" value="4"/>
</dbReference>